<dbReference type="AlphaFoldDB" id="A0AAQ3MBL3"/>
<evidence type="ECO:0008006" key="4">
    <source>
        <dbReference type="Google" id="ProtNLM"/>
    </source>
</evidence>
<keyword evidence="1" id="KW-1133">Transmembrane helix</keyword>
<keyword evidence="1" id="KW-0812">Transmembrane</keyword>
<name>A0AAQ3MBL3_SYNEL</name>
<dbReference type="RefSeq" id="WP_011377590.1">
    <property type="nucleotide sequence ID" value="NZ_CP030139.2"/>
</dbReference>
<feature type="transmembrane region" description="Helical" evidence="1">
    <location>
        <begin position="6"/>
        <end position="30"/>
    </location>
</feature>
<organism evidence="2 3">
    <name type="scientific">Synechococcus elongatus PCC 11801</name>
    <dbReference type="NCBI Taxonomy" id="2219813"/>
    <lineage>
        <taxon>Bacteria</taxon>
        <taxon>Bacillati</taxon>
        <taxon>Cyanobacteriota</taxon>
        <taxon>Cyanophyceae</taxon>
        <taxon>Synechococcales</taxon>
        <taxon>Synechococcaceae</taxon>
        <taxon>Synechococcus</taxon>
    </lineage>
</organism>
<keyword evidence="1" id="KW-0472">Membrane</keyword>
<accession>A0AAQ3MBL3</accession>
<dbReference type="Proteomes" id="UP000267249">
    <property type="component" value="Chromosome"/>
</dbReference>
<gene>
    <name evidence="2" type="ORF">DOP62_13850</name>
</gene>
<evidence type="ECO:0000256" key="1">
    <source>
        <dbReference type="SAM" id="Phobius"/>
    </source>
</evidence>
<dbReference type="EMBL" id="CP030139">
    <property type="protein sequence ID" value="WVS92479.1"/>
    <property type="molecule type" value="Genomic_DNA"/>
</dbReference>
<reference evidence="2 3" key="1">
    <citation type="journal article" date="2018" name="Sci. Rep.">
        <title>Genome Features and Biochemical Characteristics of a Robust, Fast Growing and Naturally Transformable Cyanobacterium Synechococcus elongatus PCC 11801 Isolated from India.</title>
        <authorList>
            <person name="Jaiswal D."/>
            <person name="Sengupta A."/>
            <person name="Sohoni S."/>
            <person name="Sengupta S."/>
            <person name="Phadnavis A.G."/>
            <person name="Pakrasi H.B."/>
            <person name="Wangikar P.P."/>
        </authorList>
    </citation>
    <scope>NUCLEOTIDE SEQUENCE [LARGE SCALE GENOMIC DNA]</scope>
    <source>
        <strain evidence="2 3">PCC 11801</strain>
    </source>
</reference>
<protein>
    <recommendedName>
        <fullName evidence="4">Sgl0002 protein</fullName>
    </recommendedName>
</protein>
<sequence>MTEFLPSILAVVALSLMVAVTAGVIYLTAVDWRDKRRRAREGSSR</sequence>
<proteinExistence type="predicted"/>
<evidence type="ECO:0000313" key="3">
    <source>
        <dbReference type="Proteomes" id="UP000267249"/>
    </source>
</evidence>
<dbReference type="GeneID" id="72429297"/>
<evidence type="ECO:0000313" key="2">
    <source>
        <dbReference type="EMBL" id="WVS92479.1"/>
    </source>
</evidence>